<sequence>MKQTSTCLWLMLIIVSLGTPLFAQTTSGIITYEGMRKLDPSQIRVVINGDVVQPGSPDAPPDLPDVVNFSQQLVFDKNAAKEIRENSGPVIRRFEGGPGGPATRETIKVEPPFTENTYIDLGTQKYIRLLEIKKDAQVQTYRTEEPFKKTAGWQEAGKTKKIAGYTCKKATCPWKGETYTIWYTTDLPFTYSPINGLAPEKGVVLEIEGSGEAFKATKVENKSIPERKLSFSSDAQVLPADQYEDVRNKAMADFRQKMFSGGLPGGN</sequence>
<comment type="caution">
    <text evidence="2">The sequence shown here is derived from an EMBL/GenBank/DDBJ whole genome shotgun (WGS) entry which is preliminary data.</text>
</comment>
<evidence type="ECO:0000256" key="1">
    <source>
        <dbReference type="SAM" id="SignalP"/>
    </source>
</evidence>
<dbReference type="EMBL" id="JAUKPO010000013">
    <property type="protein sequence ID" value="MDO1448638.1"/>
    <property type="molecule type" value="Genomic_DNA"/>
</dbReference>
<protein>
    <submittedName>
        <fullName evidence="2">GLPGLI family protein</fullName>
    </submittedName>
</protein>
<dbReference type="InterPro" id="IPR005901">
    <property type="entry name" value="GLPGLI"/>
</dbReference>
<feature type="chain" id="PRO_5045841779" evidence="1">
    <location>
        <begin position="24"/>
        <end position="267"/>
    </location>
</feature>
<dbReference type="Pfam" id="PF22252">
    <property type="entry name" value="PNGase_F-II_N"/>
    <property type="match status" value="1"/>
</dbReference>
<dbReference type="NCBIfam" id="TIGR01200">
    <property type="entry name" value="GLPGLI"/>
    <property type="match status" value="1"/>
</dbReference>
<proteinExistence type="predicted"/>
<name>A0ABT8R971_9BACT</name>
<feature type="signal peptide" evidence="1">
    <location>
        <begin position="1"/>
        <end position="23"/>
    </location>
</feature>
<dbReference type="RefSeq" id="WP_302039438.1">
    <property type="nucleotide sequence ID" value="NZ_JAUKPO010000013.1"/>
</dbReference>
<keyword evidence="1" id="KW-0732">Signal</keyword>
<evidence type="ECO:0000313" key="2">
    <source>
        <dbReference type="EMBL" id="MDO1448638.1"/>
    </source>
</evidence>
<reference evidence="2" key="1">
    <citation type="submission" date="2023-07" db="EMBL/GenBank/DDBJ databases">
        <title>The genome sequence of Rhodocytophaga aerolata KACC 12507.</title>
        <authorList>
            <person name="Zhang X."/>
        </authorList>
    </citation>
    <scope>NUCLEOTIDE SEQUENCE</scope>
    <source>
        <strain evidence="2">KACC 12507</strain>
    </source>
</reference>
<accession>A0ABT8R971</accession>
<gene>
    <name evidence="2" type="ORF">Q0590_20340</name>
</gene>
<keyword evidence="3" id="KW-1185">Reference proteome</keyword>
<dbReference type="Proteomes" id="UP001168528">
    <property type="component" value="Unassembled WGS sequence"/>
</dbReference>
<organism evidence="2 3">
    <name type="scientific">Rhodocytophaga aerolata</name>
    <dbReference type="NCBI Taxonomy" id="455078"/>
    <lineage>
        <taxon>Bacteria</taxon>
        <taxon>Pseudomonadati</taxon>
        <taxon>Bacteroidota</taxon>
        <taxon>Cytophagia</taxon>
        <taxon>Cytophagales</taxon>
        <taxon>Rhodocytophagaceae</taxon>
        <taxon>Rhodocytophaga</taxon>
    </lineage>
</organism>
<evidence type="ECO:0000313" key="3">
    <source>
        <dbReference type="Proteomes" id="UP001168528"/>
    </source>
</evidence>